<comment type="caution">
    <text evidence="2">The sequence shown here is derived from an EMBL/GenBank/DDBJ whole genome shotgun (WGS) entry which is preliminary data.</text>
</comment>
<proteinExistence type="predicted"/>
<evidence type="ECO:0000256" key="1">
    <source>
        <dbReference type="SAM" id="SignalP"/>
    </source>
</evidence>
<feature type="chain" id="PRO_5021005137" evidence="1">
    <location>
        <begin position="18"/>
        <end position="163"/>
    </location>
</feature>
<dbReference type="EMBL" id="SSMD01000007">
    <property type="protein sequence ID" value="THD72658.1"/>
    <property type="molecule type" value="Genomic_DNA"/>
</dbReference>
<feature type="signal peptide" evidence="1">
    <location>
        <begin position="1"/>
        <end position="17"/>
    </location>
</feature>
<accession>A0A4S3M6G9</accession>
<dbReference type="AlphaFoldDB" id="A0A4S3M6G9"/>
<keyword evidence="1" id="KW-0732">Signal</keyword>
<evidence type="ECO:0000313" key="3">
    <source>
        <dbReference type="Proteomes" id="UP000306113"/>
    </source>
</evidence>
<sequence>MRLVFAIIAGLASPALAEQVATVRPAKFQHSVDAGLCVAKDHLLSARKAGIDVAFVMARDGRTEMVVAPDAYSRSAMLPQLLDFTFEDSMTVRGSARLKNGRFLVELHDGVAETETPLWTALRRHGHTVISLPLRPDDRVGLDLTTMPGVYAQLQDCRKGLTQ</sequence>
<evidence type="ECO:0000313" key="2">
    <source>
        <dbReference type="EMBL" id="THD72658.1"/>
    </source>
</evidence>
<protein>
    <submittedName>
        <fullName evidence="2">Uncharacterized protein</fullName>
    </submittedName>
</protein>
<organism evidence="2 3">
    <name type="scientific">Thalassobius vesicularis</name>
    <dbReference type="NCBI Taxonomy" id="1294297"/>
    <lineage>
        <taxon>Bacteria</taxon>
        <taxon>Pseudomonadati</taxon>
        <taxon>Pseudomonadota</taxon>
        <taxon>Alphaproteobacteria</taxon>
        <taxon>Rhodobacterales</taxon>
        <taxon>Roseobacteraceae</taxon>
        <taxon>Thalassovita</taxon>
    </lineage>
</organism>
<name>A0A4S3M6G9_9RHOB</name>
<dbReference type="RefSeq" id="WP_136340056.1">
    <property type="nucleotide sequence ID" value="NZ_SSMD01000007.1"/>
</dbReference>
<reference evidence="2 3" key="1">
    <citation type="submission" date="2019-04" db="EMBL/GenBank/DDBJ databases">
        <title>Draft genome sequence of Youngimonas vesicularis.</title>
        <authorList>
            <person name="Hameed A."/>
        </authorList>
    </citation>
    <scope>NUCLEOTIDE SEQUENCE [LARGE SCALE GENOMIC DNA]</scope>
    <source>
        <strain evidence="2 3">CC-AMW-E</strain>
    </source>
</reference>
<dbReference type="Proteomes" id="UP000306113">
    <property type="component" value="Unassembled WGS sequence"/>
</dbReference>
<gene>
    <name evidence="2" type="ORF">E7681_14630</name>
</gene>
<keyword evidence="3" id="KW-1185">Reference proteome</keyword>